<reference evidence="1 2" key="1">
    <citation type="submission" date="2020-08" db="EMBL/GenBank/DDBJ databases">
        <authorList>
            <person name="Liu C."/>
            <person name="Sun Q."/>
        </authorList>
    </citation>
    <scope>NUCLEOTIDE SEQUENCE [LARGE SCALE GENOMIC DNA]</scope>
    <source>
        <strain evidence="1 2">NSJ-62</strain>
    </source>
</reference>
<dbReference type="AlphaFoldDB" id="A0A7G9B3D3"/>
<name>A0A7G9B3D3_9FIRM</name>
<evidence type="ECO:0000313" key="1">
    <source>
        <dbReference type="EMBL" id="QNL44064.1"/>
    </source>
</evidence>
<keyword evidence="2" id="KW-1185">Reference proteome</keyword>
<organism evidence="1 2">
    <name type="scientific">Oscillibacter hominis</name>
    <dbReference type="NCBI Taxonomy" id="2763056"/>
    <lineage>
        <taxon>Bacteria</taxon>
        <taxon>Bacillati</taxon>
        <taxon>Bacillota</taxon>
        <taxon>Clostridia</taxon>
        <taxon>Eubacteriales</taxon>
        <taxon>Oscillospiraceae</taxon>
        <taxon>Oscillibacter</taxon>
    </lineage>
</organism>
<dbReference type="RefSeq" id="WP_187332660.1">
    <property type="nucleotide sequence ID" value="NZ_CP060490.1"/>
</dbReference>
<proteinExistence type="predicted"/>
<sequence>MILIVCVDDNNGMLFHGRRQSRDRLLAERILRHCAGRRLWMNAYSRSQFPLKAEISVHEACLSLAEKGEFCFVENQDVRPAADRVEQVILYRWNRVYPADVYFSLSLDGWSLSHREEFKGSSHQHITEEVYVR</sequence>
<accession>A0A7G9B3D3</accession>
<dbReference type="EMBL" id="CP060490">
    <property type="protein sequence ID" value="QNL44064.1"/>
    <property type="molecule type" value="Genomic_DNA"/>
</dbReference>
<gene>
    <name evidence="1" type="ORF">H8790_11525</name>
</gene>
<dbReference type="Proteomes" id="UP000515960">
    <property type="component" value="Chromosome"/>
</dbReference>
<protein>
    <submittedName>
        <fullName evidence="1">Ribonuclease Z</fullName>
    </submittedName>
</protein>
<dbReference type="KEGG" id="ohi:H8790_11525"/>
<evidence type="ECO:0000313" key="2">
    <source>
        <dbReference type="Proteomes" id="UP000515960"/>
    </source>
</evidence>